<dbReference type="AlphaFoldDB" id="A0A8H2VRE2"/>
<gene>
    <name evidence="2" type="ORF">SCLTRI_LOCUS3205</name>
</gene>
<proteinExistence type="predicted"/>
<evidence type="ECO:0000256" key="1">
    <source>
        <dbReference type="SAM" id="MobiDB-lite"/>
    </source>
</evidence>
<protein>
    <submittedName>
        <fullName evidence="2">3c39028a-ed2b-4241-aeae-7794904fb7ef-CDS</fullName>
    </submittedName>
</protein>
<reference evidence="2" key="1">
    <citation type="submission" date="2020-10" db="EMBL/GenBank/DDBJ databases">
        <authorList>
            <person name="Kusch S."/>
        </authorList>
    </citation>
    <scope>NUCLEOTIDE SEQUENCE</scope>
    <source>
        <strain evidence="2">SwB9</strain>
    </source>
</reference>
<feature type="region of interest" description="Disordered" evidence="1">
    <location>
        <begin position="75"/>
        <end position="110"/>
    </location>
</feature>
<feature type="compositionally biased region" description="Polar residues" evidence="1">
    <location>
        <begin position="77"/>
        <end position="90"/>
    </location>
</feature>
<organism evidence="2 3">
    <name type="scientific">Sclerotinia trifoliorum</name>
    <dbReference type="NCBI Taxonomy" id="28548"/>
    <lineage>
        <taxon>Eukaryota</taxon>
        <taxon>Fungi</taxon>
        <taxon>Dikarya</taxon>
        <taxon>Ascomycota</taxon>
        <taxon>Pezizomycotina</taxon>
        <taxon>Leotiomycetes</taxon>
        <taxon>Helotiales</taxon>
        <taxon>Sclerotiniaceae</taxon>
        <taxon>Sclerotinia</taxon>
    </lineage>
</organism>
<name>A0A8H2VRE2_9HELO</name>
<sequence>MCRLGELAVVEGTYSMISKRPSRSEIKQTIWGTRTLGDSHNMNDRTPIQQLSGGDIPFSILTGRTANNFTMRRPMESHSQATLERATSTDPGYPNYPLDVGTKSRVGDIT</sequence>
<evidence type="ECO:0000313" key="3">
    <source>
        <dbReference type="Proteomes" id="UP000624404"/>
    </source>
</evidence>
<keyword evidence="3" id="KW-1185">Reference proteome</keyword>
<comment type="caution">
    <text evidence="2">The sequence shown here is derived from an EMBL/GenBank/DDBJ whole genome shotgun (WGS) entry which is preliminary data.</text>
</comment>
<accession>A0A8H2VRE2</accession>
<dbReference type="Proteomes" id="UP000624404">
    <property type="component" value="Unassembled WGS sequence"/>
</dbReference>
<evidence type="ECO:0000313" key="2">
    <source>
        <dbReference type="EMBL" id="CAD6443412.1"/>
    </source>
</evidence>
<dbReference type="EMBL" id="CAJHIA010000010">
    <property type="protein sequence ID" value="CAD6443412.1"/>
    <property type="molecule type" value="Genomic_DNA"/>
</dbReference>